<feature type="domain" description="G-protein coupled receptors family 1 profile" evidence="10">
    <location>
        <begin position="84"/>
        <end position="364"/>
    </location>
</feature>
<evidence type="ECO:0000256" key="6">
    <source>
        <dbReference type="ARBA" id="ARBA00023170"/>
    </source>
</evidence>
<accession>A0A7M7NDQ8</accession>
<keyword evidence="4 8" id="KW-0297">G-protein coupled receptor</keyword>
<feature type="transmembrane region" description="Helical" evidence="9">
    <location>
        <begin position="347"/>
        <end position="367"/>
    </location>
</feature>
<dbReference type="RefSeq" id="XP_030834856.1">
    <property type="nucleotide sequence ID" value="XM_030978996.1"/>
</dbReference>
<dbReference type="Gene3D" id="1.20.1070.10">
    <property type="entry name" value="Rhodopsin 7-helix transmembrane proteins"/>
    <property type="match status" value="1"/>
</dbReference>
<dbReference type="SMART" id="SM01381">
    <property type="entry name" value="7TM_GPCR_Srsx"/>
    <property type="match status" value="1"/>
</dbReference>
<comment type="similarity">
    <text evidence="8">Belongs to the G-protein coupled receptor 1 family.</text>
</comment>
<evidence type="ECO:0000256" key="7">
    <source>
        <dbReference type="ARBA" id="ARBA00023224"/>
    </source>
</evidence>
<keyword evidence="12" id="KW-1185">Reference proteome</keyword>
<dbReference type="Proteomes" id="UP000007110">
    <property type="component" value="Unassembled WGS sequence"/>
</dbReference>
<organism evidence="11 12">
    <name type="scientific">Strongylocentrotus purpuratus</name>
    <name type="common">Purple sea urchin</name>
    <dbReference type="NCBI Taxonomy" id="7668"/>
    <lineage>
        <taxon>Eukaryota</taxon>
        <taxon>Metazoa</taxon>
        <taxon>Echinodermata</taxon>
        <taxon>Eleutherozoa</taxon>
        <taxon>Echinozoa</taxon>
        <taxon>Echinoidea</taxon>
        <taxon>Euechinoidea</taxon>
        <taxon>Echinacea</taxon>
        <taxon>Camarodonta</taxon>
        <taxon>Echinidea</taxon>
        <taxon>Strongylocentrotidae</taxon>
        <taxon>Strongylocentrotus</taxon>
    </lineage>
</organism>
<dbReference type="GeneID" id="105438542"/>
<feature type="transmembrane region" description="Helical" evidence="9">
    <location>
        <begin position="147"/>
        <end position="168"/>
    </location>
</feature>
<name>A0A7M7NDQ8_STRPU</name>
<dbReference type="OrthoDB" id="5962705at2759"/>
<dbReference type="Pfam" id="PF00001">
    <property type="entry name" value="7tm_1"/>
    <property type="match status" value="1"/>
</dbReference>
<feature type="transmembrane region" description="Helical" evidence="9">
    <location>
        <begin position="189"/>
        <end position="208"/>
    </location>
</feature>
<evidence type="ECO:0000313" key="12">
    <source>
        <dbReference type="Proteomes" id="UP000007110"/>
    </source>
</evidence>
<evidence type="ECO:0000256" key="8">
    <source>
        <dbReference type="RuleBase" id="RU000688"/>
    </source>
</evidence>
<dbReference type="GO" id="GO:0005886">
    <property type="term" value="C:plasma membrane"/>
    <property type="evidence" value="ECO:0000318"/>
    <property type="project" value="GO_Central"/>
</dbReference>
<keyword evidence="7 8" id="KW-0807">Transducer</keyword>
<dbReference type="InterPro" id="IPR000276">
    <property type="entry name" value="GPCR_Rhodpsn"/>
</dbReference>
<evidence type="ECO:0000313" key="11">
    <source>
        <dbReference type="EnsemblMetazoa" id="XP_030834856"/>
    </source>
</evidence>
<reference evidence="12" key="1">
    <citation type="submission" date="2015-02" db="EMBL/GenBank/DDBJ databases">
        <title>Genome sequencing for Strongylocentrotus purpuratus.</title>
        <authorList>
            <person name="Murali S."/>
            <person name="Liu Y."/>
            <person name="Vee V."/>
            <person name="English A."/>
            <person name="Wang M."/>
            <person name="Skinner E."/>
            <person name="Han Y."/>
            <person name="Muzny D.M."/>
            <person name="Worley K.C."/>
            <person name="Gibbs R.A."/>
        </authorList>
    </citation>
    <scope>NUCLEOTIDE SEQUENCE</scope>
</reference>
<keyword evidence="3 9" id="KW-1133">Transmembrane helix</keyword>
<feature type="transmembrane region" description="Helical" evidence="9">
    <location>
        <begin position="104"/>
        <end position="127"/>
    </location>
</feature>
<evidence type="ECO:0000256" key="5">
    <source>
        <dbReference type="ARBA" id="ARBA00023136"/>
    </source>
</evidence>
<dbReference type="GO" id="GO:0007186">
    <property type="term" value="P:G protein-coupled receptor signaling pathway"/>
    <property type="evidence" value="ECO:0000318"/>
    <property type="project" value="GO_Central"/>
</dbReference>
<dbReference type="CDD" id="cd00637">
    <property type="entry name" value="7tm_classA_rhodopsin-like"/>
    <property type="match status" value="1"/>
</dbReference>
<dbReference type="PRINTS" id="PR00237">
    <property type="entry name" value="GPCRRHODOPSN"/>
</dbReference>
<dbReference type="PANTHER" id="PTHR24243:SF208">
    <property type="entry name" value="PYROKININ-1 RECEPTOR"/>
    <property type="match status" value="1"/>
</dbReference>
<feature type="transmembrane region" description="Helical" evidence="9">
    <location>
        <begin position="303"/>
        <end position="327"/>
    </location>
</feature>
<evidence type="ECO:0000259" key="10">
    <source>
        <dbReference type="PROSITE" id="PS50262"/>
    </source>
</evidence>
<evidence type="ECO:0000256" key="9">
    <source>
        <dbReference type="SAM" id="Phobius"/>
    </source>
</evidence>
<keyword evidence="6 8" id="KW-0675">Receptor</keyword>
<evidence type="ECO:0000256" key="2">
    <source>
        <dbReference type="ARBA" id="ARBA00022692"/>
    </source>
</evidence>
<keyword evidence="5 9" id="KW-0472">Membrane</keyword>
<reference evidence="11" key="2">
    <citation type="submission" date="2021-01" db="UniProtKB">
        <authorList>
            <consortium name="EnsemblMetazoa"/>
        </authorList>
    </citation>
    <scope>IDENTIFICATION</scope>
</reference>
<dbReference type="EnsemblMetazoa" id="XM_030978996">
    <property type="protein sequence ID" value="XP_030834856"/>
    <property type="gene ID" value="LOC105438542"/>
</dbReference>
<dbReference type="InParanoid" id="A0A7M7NDQ8"/>
<evidence type="ECO:0000256" key="4">
    <source>
        <dbReference type="ARBA" id="ARBA00023040"/>
    </source>
</evidence>
<dbReference type="AlphaFoldDB" id="A0A7M7NDQ8"/>
<feature type="transmembrane region" description="Helical" evidence="9">
    <location>
        <begin position="252"/>
        <end position="272"/>
    </location>
</feature>
<dbReference type="InterPro" id="IPR017452">
    <property type="entry name" value="GPCR_Rhodpsn_7TM"/>
</dbReference>
<proteinExistence type="inferred from homology"/>
<feature type="transmembrane region" description="Helical" evidence="9">
    <location>
        <begin position="68"/>
        <end position="92"/>
    </location>
</feature>
<dbReference type="OMA" id="RTATNCC"/>
<dbReference type="GO" id="GO:0004930">
    <property type="term" value="F:G protein-coupled receptor activity"/>
    <property type="evidence" value="ECO:0000318"/>
    <property type="project" value="GO_Central"/>
</dbReference>
<evidence type="ECO:0000256" key="1">
    <source>
        <dbReference type="ARBA" id="ARBA00004141"/>
    </source>
</evidence>
<evidence type="ECO:0000256" key="3">
    <source>
        <dbReference type="ARBA" id="ARBA00022989"/>
    </source>
</evidence>
<keyword evidence="2 8" id="KW-0812">Transmembrane</keyword>
<dbReference type="PROSITE" id="PS00237">
    <property type="entry name" value="G_PROTEIN_RECEP_F1_1"/>
    <property type="match status" value="1"/>
</dbReference>
<comment type="subcellular location">
    <subcellularLocation>
        <location evidence="1">Membrane</location>
        <topology evidence="1">Multi-pass membrane protein</topology>
    </subcellularLocation>
</comment>
<dbReference type="PANTHER" id="PTHR24243">
    <property type="entry name" value="G-PROTEIN COUPLED RECEPTOR"/>
    <property type="match status" value="1"/>
</dbReference>
<dbReference type="KEGG" id="spu:105438542"/>
<dbReference type="SUPFAM" id="SSF81321">
    <property type="entry name" value="Family A G protein-coupled receptor-like"/>
    <property type="match status" value="1"/>
</dbReference>
<protein>
    <recommendedName>
        <fullName evidence="10">G-protein coupled receptors family 1 profile domain-containing protein</fullName>
    </recommendedName>
</protein>
<sequence length="411" mass="46195">MATNMDDYEYDDGLTTDIKGNASLDSLDSSWSSYSFSYIFDDCAELTVEKARSLIETHALLYSQTAKVYIGFFLPFLLCVGVIGNLIFLHVIRSKPYMRTATNWILANLAVADLIFLSFGIGDKLWMYHHSPFINDRFSFGEFGCPIIFTFIDASYFAAICMVTLVSVERYYAVCRSHSARTNTLRSMFIALVVLSWIVSIGIAASFVPASSSMYVGCHVWPDVEPYKNLSMNIGLCAPADGLEIYPLYVNIARTVPFLLLITLNIWLYACIVRGMTRAVRHTRIVGRADTNLKQRNQITGMLVVNGLIFFICLVPFEIFSILQAVNLIRDGDEPLFSKRVTVPLRYVAQAMSYINSVVNPVIYIAMSRRYRDAFKDSLLCRATETQTTSFATSTTAIPIGHSYKPVDTKL</sequence>
<dbReference type="PROSITE" id="PS50262">
    <property type="entry name" value="G_PROTEIN_RECEP_F1_2"/>
    <property type="match status" value="1"/>
</dbReference>